<gene>
    <name evidence="2" type="ORF">SAMN05216551_105295</name>
</gene>
<protein>
    <submittedName>
        <fullName evidence="2">Chromosome segregation protein Spo0J, contains ParB-like nuclease domain</fullName>
    </submittedName>
</protein>
<dbReference type="Proteomes" id="UP000243719">
    <property type="component" value="Unassembled WGS sequence"/>
</dbReference>
<dbReference type="OrthoDB" id="8989271at2"/>
<dbReference type="AlphaFoldDB" id="A0A1H2PPM0"/>
<dbReference type="EMBL" id="FNLO01000005">
    <property type="protein sequence ID" value="SDV48682.1"/>
    <property type="molecule type" value="Genomic_DNA"/>
</dbReference>
<evidence type="ECO:0000313" key="3">
    <source>
        <dbReference type="Proteomes" id="UP000243719"/>
    </source>
</evidence>
<dbReference type="Gene3D" id="1.10.10.2830">
    <property type="match status" value="1"/>
</dbReference>
<reference evidence="3" key="1">
    <citation type="submission" date="2016-09" db="EMBL/GenBank/DDBJ databases">
        <authorList>
            <person name="Varghese N."/>
            <person name="Submissions S."/>
        </authorList>
    </citation>
    <scope>NUCLEOTIDE SEQUENCE [LARGE SCALE GENOMIC DNA]</scope>
    <source>
        <strain evidence="3">JS23</strain>
    </source>
</reference>
<feature type="region of interest" description="Disordered" evidence="1">
    <location>
        <begin position="233"/>
        <end position="255"/>
    </location>
</feature>
<keyword evidence="3" id="KW-1185">Reference proteome</keyword>
<organism evidence="2 3">
    <name type="scientific">Chitinasiproducens palmae</name>
    <dbReference type="NCBI Taxonomy" id="1770053"/>
    <lineage>
        <taxon>Bacteria</taxon>
        <taxon>Pseudomonadati</taxon>
        <taxon>Pseudomonadota</taxon>
        <taxon>Betaproteobacteria</taxon>
        <taxon>Burkholderiales</taxon>
        <taxon>Burkholderiaceae</taxon>
        <taxon>Chitinasiproducens</taxon>
    </lineage>
</organism>
<sequence>MSNRPPSLALELLPPIVPGRMKEAIAQAGGKSADLWMVPPDQIHYDPLDNIRALDQEHVRHLADLMLANGYDRKHPIGCFVRKRDGRDIICVYAGQHRYHAAKLAIAEGADIRAIPVVIDAAKFVSRSSLIIAGVNGNKGASLTPLQLAAAVADLQREGLSSSAIAKQLCVTDQTLRDLEVLRAAPACVLEMVARGEVSATLAIEQIRQHGSDAAVAHLEAAVRKARSAGKARASAKHLPSIQTQDAKQQNPAAKPAPAVALLQSVATDPSFASLAAPLRQRIARFLETNAQ</sequence>
<dbReference type="GO" id="GO:0005694">
    <property type="term" value="C:chromosome"/>
    <property type="evidence" value="ECO:0007669"/>
    <property type="project" value="TreeGrafter"/>
</dbReference>
<dbReference type="PANTHER" id="PTHR33375">
    <property type="entry name" value="CHROMOSOME-PARTITIONING PROTEIN PARB-RELATED"/>
    <property type="match status" value="1"/>
</dbReference>
<evidence type="ECO:0000256" key="1">
    <source>
        <dbReference type="SAM" id="MobiDB-lite"/>
    </source>
</evidence>
<dbReference type="GO" id="GO:0007059">
    <property type="term" value="P:chromosome segregation"/>
    <property type="evidence" value="ECO:0007669"/>
    <property type="project" value="TreeGrafter"/>
</dbReference>
<dbReference type="RefSeq" id="WP_091907953.1">
    <property type="nucleotide sequence ID" value="NZ_FNLO01000005.1"/>
</dbReference>
<dbReference type="Gene3D" id="3.90.1530.10">
    <property type="entry name" value="Conserved hypothetical protein from pyrococcus furiosus pfu- 392566-001, ParB domain"/>
    <property type="match status" value="1"/>
</dbReference>
<dbReference type="InterPro" id="IPR036086">
    <property type="entry name" value="ParB/Sulfiredoxin_sf"/>
</dbReference>
<dbReference type="InterPro" id="IPR050336">
    <property type="entry name" value="Chromosome_partition/occlusion"/>
</dbReference>
<dbReference type="STRING" id="1770053.SAMN05216551_105295"/>
<dbReference type="SUPFAM" id="SSF110849">
    <property type="entry name" value="ParB/Sulfiredoxin"/>
    <property type="match status" value="1"/>
</dbReference>
<name>A0A1H2PPM0_9BURK</name>
<evidence type="ECO:0000313" key="2">
    <source>
        <dbReference type="EMBL" id="SDV48682.1"/>
    </source>
</evidence>
<proteinExistence type="predicted"/>
<dbReference type="SUPFAM" id="SSF109709">
    <property type="entry name" value="KorB DNA-binding domain-like"/>
    <property type="match status" value="1"/>
</dbReference>
<dbReference type="PANTHER" id="PTHR33375:SF1">
    <property type="entry name" value="CHROMOSOME-PARTITIONING PROTEIN PARB-RELATED"/>
    <property type="match status" value="1"/>
</dbReference>
<accession>A0A1H2PPM0</accession>